<feature type="compositionally biased region" description="Low complexity" evidence="1">
    <location>
        <begin position="64"/>
        <end position="77"/>
    </location>
</feature>
<dbReference type="STRING" id="1601833.SAMN05518684_104270"/>
<proteinExistence type="predicted"/>
<name>A0A1H9SK75_9BACI</name>
<keyword evidence="3" id="KW-1185">Reference proteome</keyword>
<protein>
    <submittedName>
        <fullName evidence="2">Uncharacterized protein</fullName>
    </submittedName>
</protein>
<feature type="region of interest" description="Disordered" evidence="1">
    <location>
        <begin position="35"/>
        <end position="77"/>
    </location>
</feature>
<dbReference type="Proteomes" id="UP000198571">
    <property type="component" value="Unassembled WGS sequence"/>
</dbReference>
<dbReference type="OrthoDB" id="2087420at2"/>
<feature type="compositionally biased region" description="Basic and acidic residues" evidence="1">
    <location>
        <begin position="35"/>
        <end position="57"/>
    </location>
</feature>
<dbReference type="RefSeq" id="WP_093049224.1">
    <property type="nucleotide sequence ID" value="NZ_FOGT01000004.1"/>
</dbReference>
<dbReference type="EMBL" id="FOGT01000004">
    <property type="protein sequence ID" value="SER85382.1"/>
    <property type="molecule type" value="Genomic_DNA"/>
</dbReference>
<sequence length="242" mass="27936">MKKIMLYAIPAVLLIVTALIYSIVEFPQLASSEDKEAAENAEMESDRATEENKKDNDNNSGDQESSNGTSSENNEGSGAERIFFMSDTYFYIDRSEHEDAINYKEGKKEEAKEIIGELHEIMNNLVGFGKVEVINFHSLRNDKYFDTDAFHDRLSALQEDLLAESRALYDIRNLQNFYMMGSSYETEDRMALRYAHRIIHDLDIYVNGDGEKDERRIWGVTEAYGNDSDIDKMYDYIRNYGE</sequence>
<accession>A0A1H9SK75</accession>
<dbReference type="AlphaFoldDB" id="A0A1H9SK75"/>
<reference evidence="3" key="1">
    <citation type="submission" date="2016-10" db="EMBL/GenBank/DDBJ databases">
        <authorList>
            <person name="Varghese N."/>
            <person name="Submissions S."/>
        </authorList>
    </citation>
    <scope>NUCLEOTIDE SEQUENCE [LARGE SCALE GENOMIC DNA]</scope>
    <source>
        <strain evidence="3">S9</strain>
    </source>
</reference>
<evidence type="ECO:0000313" key="2">
    <source>
        <dbReference type="EMBL" id="SER85382.1"/>
    </source>
</evidence>
<evidence type="ECO:0000313" key="3">
    <source>
        <dbReference type="Proteomes" id="UP000198571"/>
    </source>
</evidence>
<gene>
    <name evidence="2" type="ORF">SAMN05518684_104270</name>
</gene>
<organism evidence="2 3">
    <name type="scientific">Salipaludibacillus aurantiacus</name>
    <dbReference type="NCBI Taxonomy" id="1601833"/>
    <lineage>
        <taxon>Bacteria</taxon>
        <taxon>Bacillati</taxon>
        <taxon>Bacillota</taxon>
        <taxon>Bacilli</taxon>
        <taxon>Bacillales</taxon>
        <taxon>Bacillaceae</taxon>
    </lineage>
</organism>
<evidence type="ECO:0000256" key="1">
    <source>
        <dbReference type="SAM" id="MobiDB-lite"/>
    </source>
</evidence>